<dbReference type="KEGG" id="ovi:T265_07843"/>
<dbReference type="GeneID" id="20322022"/>
<name>A0A075AA76_OPIVI</name>
<keyword evidence="2" id="KW-1185">Reference proteome</keyword>
<proteinExistence type="predicted"/>
<dbReference type="AlphaFoldDB" id="A0A075AA76"/>
<evidence type="ECO:0000313" key="2">
    <source>
        <dbReference type="Proteomes" id="UP000054324"/>
    </source>
</evidence>
<sequence>MTKKLAKKYANLASITINREREFTDQKVRGLNPISASRLPLSRLGQPGSISALVRPLCGMAARHRNGATAGPSRIKLSGELEIYPPVYRPPLHRVRSLRCGILSAPSCHITRRKPVGWDSTSLSKPRQGRLRGRCRIRTMNLPVSEFAL</sequence>
<protein>
    <submittedName>
        <fullName evidence="1">Uncharacterized protein</fullName>
    </submittedName>
</protein>
<gene>
    <name evidence="1" type="ORF">T265_07843</name>
</gene>
<reference evidence="1 2" key="1">
    <citation type="submission" date="2013-11" db="EMBL/GenBank/DDBJ databases">
        <title>Opisthorchis viverrini - life in the bile duct.</title>
        <authorList>
            <person name="Young N.D."/>
            <person name="Nagarajan N."/>
            <person name="Lin S.J."/>
            <person name="Korhonen P.K."/>
            <person name="Jex A.R."/>
            <person name="Hall R.S."/>
            <person name="Safavi-Hemami H."/>
            <person name="Kaewkong W."/>
            <person name="Bertrand D."/>
            <person name="Gao S."/>
            <person name="Seet Q."/>
            <person name="Wongkham S."/>
            <person name="Teh B.T."/>
            <person name="Wongkham C."/>
            <person name="Intapan P.M."/>
            <person name="Maleewong W."/>
            <person name="Yang X."/>
            <person name="Hu M."/>
            <person name="Wang Z."/>
            <person name="Hofmann A."/>
            <person name="Sternberg P.W."/>
            <person name="Tan P."/>
            <person name="Wang J."/>
            <person name="Gasser R.B."/>
        </authorList>
    </citation>
    <scope>NUCLEOTIDE SEQUENCE [LARGE SCALE GENOMIC DNA]</scope>
</reference>
<dbReference type="EMBL" id="KL596808">
    <property type="protein sequence ID" value="KER24474.1"/>
    <property type="molecule type" value="Genomic_DNA"/>
</dbReference>
<dbReference type="CTD" id="20322022"/>
<dbReference type="Proteomes" id="UP000054324">
    <property type="component" value="Unassembled WGS sequence"/>
</dbReference>
<dbReference type="RefSeq" id="XP_009171747.1">
    <property type="nucleotide sequence ID" value="XM_009173483.1"/>
</dbReference>
<accession>A0A075AA76</accession>
<organism evidence="1 2">
    <name type="scientific">Opisthorchis viverrini</name>
    <name type="common">Southeast Asian liver fluke</name>
    <dbReference type="NCBI Taxonomy" id="6198"/>
    <lineage>
        <taxon>Eukaryota</taxon>
        <taxon>Metazoa</taxon>
        <taxon>Spiralia</taxon>
        <taxon>Lophotrochozoa</taxon>
        <taxon>Platyhelminthes</taxon>
        <taxon>Trematoda</taxon>
        <taxon>Digenea</taxon>
        <taxon>Opisthorchiida</taxon>
        <taxon>Opisthorchiata</taxon>
        <taxon>Opisthorchiidae</taxon>
        <taxon>Opisthorchis</taxon>
    </lineage>
</organism>
<evidence type="ECO:0000313" key="1">
    <source>
        <dbReference type="EMBL" id="KER24474.1"/>
    </source>
</evidence>
<dbReference type="OrthoDB" id="269496at2759"/>